<evidence type="ECO:0000313" key="2">
    <source>
        <dbReference type="WBParaSite" id="PS1159_v2.g24335.t1"/>
    </source>
</evidence>
<name>A0AC35G5Q5_9BILA</name>
<reference evidence="2" key="1">
    <citation type="submission" date="2022-11" db="UniProtKB">
        <authorList>
            <consortium name="WormBaseParasite"/>
        </authorList>
    </citation>
    <scope>IDENTIFICATION</scope>
</reference>
<organism evidence="1 2">
    <name type="scientific">Panagrolaimus sp. PS1159</name>
    <dbReference type="NCBI Taxonomy" id="55785"/>
    <lineage>
        <taxon>Eukaryota</taxon>
        <taxon>Metazoa</taxon>
        <taxon>Ecdysozoa</taxon>
        <taxon>Nematoda</taxon>
        <taxon>Chromadorea</taxon>
        <taxon>Rhabditida</taxon>
        <taxon>Tylenchina</taxon>
        <taxon>Panagrolaimomorpha</taxon>
        <taxon>Panagrolaimoidea</taxon>
        <taxon>Panagrolaimidae</taxon>
        <taxon>Panagrolaimus</taxon>
    </lineage>
</organism>
<protein>
    <submittedName>
        <fullName evidence="2">Chaoptin</fullName>
    </submittedName>
</protein>
<dbReference type="Proteomes" id="UP000887580">
    <property type="component" value="Unplaced"/>
</dbReference>
<proteinExistence type="predicted"/>
<sequence length="327" mass="38596">MVIKSTKIRKISTKEKEYFENYAKQIEEFCNNEQTFREAAFDQIKFILPNKSKENYLRTQLSDIKTLIYLLCNPKTGSYSNIEDGKRYNLKVDSFLQPKTWRAREQRDLDNPIIKRDNCHELQWANVKLSNVHLNDKEKEKISYIRFEDIQIFDESKKLYPCLKNFNFANLKMLLLNECGLTELSDHFLEILPLTLANMNFRWNKISYISTSISRFHNLMSLDLSINECLNDDGFPWAFMPINIEELFLRQVSITKIPAEIRRLRNLEEIQVHSKFLEFVSWKDISNSVSIIEIKGNGKINDICNLADKNNLSKLQIVNAGYIRRDN</sequence>
<evidence type="ECO:0000313" key="1">
    <source>
        <dbReference type="Proteomes" id="UP000887580"/>
    </source>
</evidence>
<accession>A0AC35G5Q5</accession>
<dbReference type="WBParaSite" id="PS1159_v2.g24335.t1">
    <property type="protein sequence ID" value="PS1159_v2.g24335.t1"/>
    <property type="gene ID" value="PS1159_v2.g24335"/>
</dbReference>